<dbReference type="SUPFAM" id="SSF53850">
    <property type="entry name" value="Periplasmic binding protein-like II"/>
    <property type="match status" value="1"/>
</dbReference>
<keyword evidence="10" id="KW-1185">Reference proteome</keyword>
<gene>
    <name evidence="9" type="ORF">ALC62_15689</name>
</gene>
<evidence type="ECO:0000256" key="7">
    <source>
        <dbReference type="ARBA" id="ARBA00023180"/>
    </source>
</evidence>
<evidence type="ECO:0000256" key="5">
    <source>
        <dbReference type="ARBA" id="ARBA00023136"/>
    </source>
</evidence>
<evidence type="ECO:0008006" key="11">
    <source>
        <dbReference type="Google" id="ProtNLM"/>
    </source>
</evidence>
<dbReference type="GO" id="GO:0005886">
    <property type="term" value="C:plasma membrane"/>
    <property type="evidence" value="ECO:0007669"/>
    <property type="project" value="UniProtKB-SubCell"/>
</dbReference>
<comment type="subcellular location">
    <subcellularLocation>
        <location evidence="1">Cell membrane</location>
        <topology evidence="1">Multi-pass membrane protein</topology>
    </subcellularLocation>
</comment>
<keyword evidence="2" id="KW-1003">Cell membrane</keyword>
<evidence type="ECO:0000256" key="3">
    <source>
        <dbReference type="ARBA" id="ARBA00022692"/>
    </source>
</evidence>
<dbReference type="EMBL" id="KQ978473">
    <property type="protein sequence ID" value="KYM93703.1"/>
    <property type="molecule type" value="Genomic_DNA"/>
</dbReference>
<dbReference type="InterPro" id="IPR052192">
    <property type="entry name" value="Insect_Ionotropic_Sensory_Rcpt"/>
</dbReference>
<dbReference type="PANTHER" id="PTHR42643">
    <property type="entry name" value="IONOTROPIC RECEPTOR 20A-RELATED"/>
    <property type="match status" value="1"/>
</dbReference>
<evidence type="ECO:0000256" key="8">
    <source>
        <dbReference type="SAM" id="Phobius"/>
    </source>
</evidence>
<feature type="transmembrane region" description="Helical" evidence="8">
    <location>
        <begin position="440"/>
        <end position="461"/>
    </location>
</feature>
<evidence type="ECO:0000256" key="1">
    <source>
        <dbReference type="ARBA" id="ARBA00004651"/>
    </source>
</evidence>
<dbReference type="PANTHER" id="PTHR42643:SF38">
    <property type="entry name" value="IONOTROPIC RECEPTOR 100A"/>
    <property type="match status" value="1"/>
</dbReference>
<keyword evidence="3 8" id="KW-0812">Transmembrane</keyword>
<proteinExistence type="predicted"/>
<keyword evidence="5 8" id="KW-0472">Membrane</keyword>
<dbReference type="Proteomes" id="UP000078542">
    <property type="component" value="Unassembled WGS sequence"/>
</dbReference>
<dbReference type="AlphaFoldDB" id="A0A151I6Q5"/>
<reference evidence="9 10" key="1">
    <citation type="submission" date="2016-03" db="EMBL/GenBank/DDBJ databases">
        <title>Cyphomyrmex costatus WGS genome.</title>
        <authorList>
            <person name="Nygaard S."/>
            <person name="Hu H."/>
            <person name="Boomsma J."/>
            <person name="Zhang G."/>
        </authorList>
    </citation>
    <scope>NUCLEOTIDE SEQUENCE [LARGE SCALE GENOMIC DNA]</scope>
    <source>
        <strain evidence="9">MS0001</strain>
        <tissue evidence="9">Whole body</tissue>
    </source>
</reference>
<keyword evidence="7" id="KW-0325">Glycoprotein</keyword>
<evidence type="ECO:0000313" key="10">
    <source>
        <dbReference type="Proteomes" id="UP000078542"/>
    </source>
</evidence>
<dbReference type="Gene3D" id="3.40.190.10">
    <property type="entry name" value="Periplasmic binding protein-like II"/>
    <property type="match status" value="1"/>
</dbReference>
<feature type="transmembrane region" description="Helical" evidence="8">
    <location>
        <begin position="378"/>
        <end position="401"/>
    </location>
</feature>
<protein>
    <recommendedName>
        <fullName evidence="11">Glutamate receptor delta-2 subunit</fullName>
    </recommendedName>
</protein>
<keyword evidence="6" id="KW-0675">Receptor</keyword>
<organism evidence="9 10">
    <name type="scientific">Cyphomyrmex costatus</name>
    <dbReference type="NCBI Taxonomy" id="456900"/>
    <lineage>
        <taxon>Eukaryota</taxon>
        <taxon>Metazoa</taxon>
        <taxon>Ecdysozoa</taxon>
        <taxon>Arthropoda</taxon>
        <taxon>Hexapoda</taxon>
        <taxon>Insecta</taxon>
        <taxon>Pterygota</taxon>
        <taxon>Neoptera</taxon>
        <taxon>Endopterygota</taxon>
        <taxon>Hymenoptera</taxon>
        <taxon>Apocrita</taxon>
        <taxon>Aculeata</taxon>
        <taxon>Formicoidea</taxon>
        <taxon>Formicidae</taxon>
        <taxon>Myrmicinae</taxon>
        <taxon>Cyphomyrmex</taxon>
    </lineage>
</organism>
<accession>A0A151I6Q5</accession>
<evidence type="ECO:0000256" key="4">
    <source>
        <dbReference type="ARBA" id="ARBA00022989"/>
    </source>
</evidence>
<keyword evidence="4 8" id="KW-1133">Transmembrane helix</keyword>
<name>A0A151I6Q5_9HYME</name>
<evidence type="ECO:0000256" key="6">
    <source>
        <dbReference type="ARBA" id="ARBA00023170"/>
    </source>
</evidence>
<dbReference type="STRING" id="456900.A0A151I6Q5"/>
<evidence type="ECO:0000256" key="2">
    <source>
        <dbReference type="ARBA" id="ARBA00022475"/>
    </source>
</evidence>
<evidence type="ECO:0000313" key="9">
    <source>
        <dbReference type="EMBL" id="KYM93703.1"/>
    </source>
</evidence>
<sequence length="684" mass="78931">MEYIKIVNFYGVFERSSNSSSSSRSAIFLEQYFQAFVHDITRKCETTILSRIYTSDSENLASFVNNNAAHAVVKRPSIWKIISSDVFLSRVMPSNNVAGRIRKIRSDKTFSRNTWNVHVILTRGVHSFDEISKDGTFEWNSHDRFIVLLARLPEEHDLSNELNSRIDDILKTLWLEHKVQKVFVSEATLVNDTVRINRSVRTYNPFTKVNDSVWGRVEIINVITAEEASDELSHSTYRRTKNMNGYTLKVGYFKQNQTIAEPMKGQSSTRYSYDDIFEEFDETMLNTIAQDMNFQIEYVHPADNKWFGYQLSNGTYVGAIGDVVYGRTDICFISFFVKKYSTSPKEDVDFSTYVDFDRICMTVPKATKIPKWIRIYHFFPPSIWICLMLTHVFIYLIWYFVQVFTSERKRKKSFRATFYRSFLLNAGCPQKLPNTNAERILLSGVFLANVTLVGIFNGILYNSFAHNMYYPDIKSLHDLDDSGLPISLSSAGLANLFDYDDNDVDSTLMQNLRKKMRFNVTGVNGVISTALYRNTSAFARENYFPVISQELTDADGGPLLYLIKECPGTFYLSYLLPKNSIFNEKINTLISQLNQAGLPSLWYQHIVNAFNVRKKLRAKETLTQNKKKTDNFVPFNLADMQSSFYTLLIGLSISTIVFFHEKGWLKVSLLHIERPNHKSTPVNR</sequence>